<feature type="domain" description="GST C-terminal" evidence="3">
    <location>
        <begin position="94"/>
        <end position="217"/>
    </location>
</feature>
<dbReference type="FunFam" id="1.20.1050.10:FF:000007">
    <property type="entry name" value="Glutathione S-transferase 1-1"/>
    <property type="match status" value="1"/>
</dbReference>
<dbReference type="EC" id="2.5.1.18" evidence="4"/>
<sequence>MRGEKTVLYKNDQSPPARSVKMLMSLLGLNFIEQRDINPLFREQDTPEMRKKNPMRTIPFIDDGDFSLGDSHAICLYLLEKYGKPEHEYLYPKDIKKRATVNQRLFFDCGVVFQRLRAVMAPTYMGQMTEMPKEVIGGIRNAYGTLEAYLSESVYLADDVMTIADICTISTVSSLDGLHPVDGKRYPKLRQWLTNMYAKDFVKEENQQGCEDHVTYLFAAMELNKQQKSKL</sequence>
<dbReference type="Gene3D" id="1.20.1050.10">
    <property type="match status" value="1"/>
</dbReference>
<dbReference type="AlphaFoldDB" id="A0A077D9Y8"/>
<reference evidence="4" key="1">
    <citation type="submission" date="2014-07" db="EMBL/GenBank/DDBJ databases">
        <title>Glutathione S-transferase genes in the rice leaffolder, Cnaphalocrocis medinalis.</title>
        <authorList>
            <person name="Liu S."/>
        </authorList>
    </citation>
    <scope>NUCLEOTIDE SEQUENCE</scope>
    <source>
        <strain evidence="4">HF</strain>
    </source>
</reference>
<accession>A0A077D9Y8</accession>
<organism evidence="4">
    <name type="scientific">Cnaphalocrocis medinalis</name>
    <name type="common">Rice leaffolder moth</name>
    <dbReference type="NCBI Taxonomy" id="437488"/>
    <lineage>
        <taxon>Eukaryota</taxon>
        <taxon>Metazoa</taxon>
        <taxon>Ecdysozoa</taxon>
        <taxon>Arthropoda</taxon>
        <taxon>Hexapoda</taxon>
        <taxon>Insecta</taxon>
        <taxon>Pterygota</taxon>
        <taxon>Neoptera</taxon>
        <taxon>Endopterygota</taxon>
        <taxon>Lepidoptera</taxon>
        <taxon>Glossata</taxon>
        <taxon>Ditrysia</taxon>
        <taxon>Pyraloidea</taxon>
        <taxon>Crambidae</taxon>
        <taxon>Pyraustinae</taxon>
        <taxon>Cnaphalocrocis</taxon>
    </lineage>
</organism>
<dbReference type="CDD" id="cd03177">
    <property type="entry name" value="GST_C_Delta_Epsilon"/>
    <property type="match status" value="1"/>
</dbReference>
<dbReference type="SFLD" id="SFLDG01153">
    <property type="entry name" value="Main.4:_Theta-like"/>
    <property type="match status" value="1"/>
</dbReference>
<dbReference type="InterPro" id="IPR036282">
    <property type="entry name" value="Glutathione-S-Trfase_C_sf"/>
</dbReference>
<dbReference type="SFLD" id="SFLDG00358">
    <property type="entry name" value="Main_(cytGST)"/>
    <property type="match status" value="1"/>
</dbReference>
<dbReference type="GO" id="GO:0006749">
    <property type="term" value="P:glutathione metabolic process"/>
    <property type="evidence" value="ECO:0007669"/>
    <property type="project" value="TreeGrafter"/>
</dbReference>
<dbReference type="EMBL" id="KM099181">
    <property type="protein sequence ID" value="AIL29311.1"/>
    <property type="molecule type" value="mRNA"/>
</dbReference>
<evidence type="ECO:0000256" key="1">
    <source>
        <dbReference type="ARBA" id="ARBA00011738"/>
    </source>
</evidence>
<evidence type="ECO:0000313" key="4">
    <source>
        <dbReference type="EMBL" id="AIL29311.1"/>
    </source>
</evidence>
<dbReference type="SFLD" id="SFLDS00019">
    <property type="entry name" value="Glutathione_Transferase_(cytos"/>
    <property type="match status" value="1"/>
</dbReference>
<dbReference type="PROSITE" id="PS50404">
    <property type="entry name" value="GST_NTER"/>
    <property type="match status" value="1"/>
</dbReference>
<proteinExistence type="evidence at transcript level"/>
<dbReference type="SUPFAM" id="SSF47616">
    <property type="entry name" value="GST C-terminal domain-like"/>
    <property type="match status" value="1"/>
</dbReference>
<dbReference type="PROSITE" id="PS50405">
    <property type="entry name" value="GST_CTER"/>
    <property type="match status" value="1"/>
</dbReference>
<name>A0A077D9Y8_CNAME</name>
<comment type="subunit">
    <text evidence="1">Homodimer.</text>
</comment>
<dbReference type="InterPro" id="IPR040079">
    <property type="entry name" value="Glutathione_S-Trfase"/>
</dbReference>
<keyword evidence="4" id="KW-0808">Transferase</keyword>
<dbReference type="Pfam" id="PF00043">
    <property type="entry name" value="GST_C"/>
    <property type="match status" value="1"/>
</dbReference>
<dbReference type="InterPro" id="IPR036249">
    <property type="entry name" value="Thioredoxin-like_sf"/>
</dbReference>
<feature type="domain" description="GST N-terminal" evidence="2">
    <location>
        <begin position="4"/>
        <end position="86"/>
    </location>
</feature>
<dbReference type="GO" id="GO:0004364">
    <property type="term" value="F:glutathione transferase activity"/>
    <property type="evidence" value="ECO:0007669"/>
    <property type="project" value="UniProtKB-EC"/>
</dbReference>
<evidence type="ECO:0000259" key="3">
    <source>
        <dbReference type="PROSITE" id="PS50405"/>
    </source>
</evidence>
<dbReference type="Gene3D" id="3.40.30.10">
    <property type="entry name" value="Glutaredoxin"/>
    <property type="match status" value="1"/>
</dbReference>
<dbReference type="InterPro" id="IPR004046">
    <property type="entry name" value="GST_C"/>
</dbReference>
<dbReference type="Pfam" id="PF13417">
    <property type="entry name" value="GST_N_3"/>
    <property type="match status" value="1"/>
</dbReference>
<dbReference type="PANTHER" id="PTHR43969:SF9">
    <property type="entry name" value="GLUTATHIONE S TRANSFERASE D10, ISOFORM A-RELATED"/>
    <property type="match status" value="1"/>
</dbReference>
<dbReference type="PANTHER" id="PTHR43969">
    <property type="entry name" value="GLUTATHIONE S TRANSFERASE D10, ISOFORM A-RELATED"/>
    <property type="match status" value="1"/>
</dbReference>
<dbReference type="InterPro" id="IPR010987">
    <property type="entry name" value="Glutathione-S-Trfase_C-like"/>
</dbReference>
<dbReference type="SUPFAM" id="SSF52833">
    <property type="entry name" value="Thioredoxin-like"/>
    <property type="match status" value="1"/>
</dbReference>
<dbReference type="InterPro" id="IPR004045">
    <property type="entry name" value="Glutathione_S-Trfase_N"/>
</dbReference>
<protein>
    <submittedName>
        <fullName evidence="4">Glutathione S-transferase epsilon 2</fullName>
        <ecNumber evidence="4">2.5.1.18</ecNumber>
    </submittedName>
</protein>
<evidence type="ECO:0000259" key="2">
    <source>
        <dbReference type="PROSITE" id="PS50404"/>
    </source>
</evidence>